<accession>A0A671W7K9</accession>
<protein>
    <submittedName>
        <fullName evidence="1">Uncharacterized protein</fullName>
    </submittedName>
</protein>
<dbReference type="AlphaFoldDB" id="A0A671W7K9"/>
<reference evidence="1" key="3">
    <citation type="submission" date="2025-09" db="UniProtKB">
        <authorList>
            <consortium name="Ensembl"/>
        </authorList>
    </citation>
    <scope>IDENTIFICATION</scope>
</reference>
<proteinExistence type="predicted"/>
<dbReference type="InParanoid" id="A0A671W7K9"/>
<evidence type="ECO:0000313" key="1">
    <source>
        <dbReference type="Ensembl" id="ENSSAUP00010034895.1"/>
    </source>
</evidence>
<evidence type="ECO:0000313" key="2">
    <source>
        <dbReference type="Proteomes" id="UP000472265"/>
    </source>
</evidence>
<reference evidence="1" key="2">
    <citation type="submission" date="2025-08" db="UniProtKB">
        <authorList>
            <consortium name="Ensembl"/>
        </authorList>
    </citation>
    <scope>IDENTIFICATION</scope>
</reference>
<name>A0A671W7K9_SPAAU</name>
<dbReference type="Ensembl" id="ENSSAUT00010036756.1">
    <property type="protein sequence ID" value="ENSSAUP00010034895.1"/>
    <property type="gene ID" value="ENSSAUG00010014755.1"/>
</dbReference>
<keyword evidence="2" id="KW-1185">Reference proteome</keyword>
<sequence>MQNNFYITSPLHHIQKHWHSHADTTHILWLASSHTHCSVMKHLLTYFMRAGLSFLRNRRPFNCSRTVKPGDRQSEAEEP</sequence>
<dbReference type="Proteomes" id="UP000472265">
    <property type="component" value="Chromosome 19"/>
</dbReference>
<organism evidence="1 2">
    <name type="scientific">Sparus aurata</name>
    <name type="common">Gilthead sea bream</name>
    <dbReference type="NCBI Taxonomy" id="8175"/>
    <lineage>
        <taxon>Eukaryota</taxon>
        <taxon>Metazoa</taxon>
        <taxon>Chordata</taxon>
        <taxon>Craniata</taxon>
        <taxon>Vertebrata</taxon>
        <taxon>Euteleostomi</taxon>
        <taxon>Actinopterygii</taxon>
        <taxon>Neopterygii</taxon>
        <taxon>Teleostei</taxon>
        <taxon>Neoteleostei</taxon>
        <taxon>Acanthomorphata</taxon>
        <taxon>Eupercaria</taxon>
        <taxon>Spariformes</taxon>
        <taxon>Sparidae</taxon>
        <taxon>Sparus</taxon>
    </lineage>
</organism>
<reference evidence="1" key="1">
    <citation type="submission" date="2021-04" db="EMBL/GenBank/DDBJ databases">
        <authorList>
            <consortium name="Wellcome Sanger Institute Data Sharing"/>
        </authorList>
    </citation>
    <scope>NUCLEOTIDE SEQUENCE [LARGE SCALE GENOMIC DNA]</scope>
</reference>